<feature type="domain" description="HTH cro/C1-type" evidence="2">
    <location>
        <begin position="10"/>
        <end position="64"/>
    </location>
</feature>
<dbReference type="Proteomes" id="UP000199512">
    <property type="component" value="Unassembled WGS sequence"/>
</dbReference>
<dbReference type="Gene3D" id="1.10.260.40">
    <property type="entry name" value="lambda repressor-like DNA-binding domains"/>
    <property type="match status" value="1"/>
</dbReference>
<evidence type="ECO:0000313" key="4">
    <source>
        <dbReference type="Proteomes" id="UP000199512"/>
    </source>
</evidence>
<dbReference type="InterPro" id="IPR010982">
    <property type="entry name" value="Lambda_DNA-bd_dom_sf"/>
</dbReference>
<keyword evidence="1" id="KW-0238">DNA-binding</keyword>
<dbReference type="PANTHER" id="PTHR46558:SF11">
    <property type="entry name" value="HTH-TYPE TRANSCRIPTIONAL REGULATOR XRE"/>
    <property type="match status" value="1"/>
</dbReference>
<accession>A0A1H8GP56</accession>
<dbReference type="SUPFAM" id="SSF47413">
    <property type="entry name" value="lambda repressor-like DNA-binding domains"/>
    <property type="match status" value="1"/>
</dbReference>
<dbReference type="CDD" id="cd00093">
    <property type="entry name" value="HTH_XRE"/>
    <property type="match status" value="1"/>
</dbReference>
<protein>
    <submittedName>
        <fullName evidence="3">Transcriptional regulator, XRE family</fullName>
    </submittedName>
</protein>
<dbReference type="STRING" id="215200.SAMN05216454_10460"/>
<dbReference type="EMBL" id="FODF01000004">
    <property type="protein sequence ID" value="SEN45901.1"/>
    <property type="molecule type" value="Genomic_DNA"/>
</dbReference>
<dbReference type="GO" id="GO:0003677">
    <property type="term" value="F:DNA binding"/>
    <property type="evidence" value="ECO:0007669"/>
    <property type="project" value="UniProtKB-KW"/>
</dbReference>
<dbReference type="AlphaFoldDB" id="A0A1H8GP56"/>
<dbReference type="InterPro" id="IPR001387">
    <property type="entry name" value="Cro/C1-type_HTH"/>
</dbReference>
<dbReference type="Pfam" id="PF01381">
    <property type="entry name" value="HTH_3"/>
    <property type="match status" value="1"/>
</dbReference>
<sequence length="195" mass="22358">MDCSKTGKLIAQLRKENKFTQQNLADALGISNKTVSKWECGLGFPDASLWADLSQILGVDIVQIMEGEITPNRPDIGNINRVKFYVCPKCSNALISTGSSTIYCCGKKLEAAKSQWDIEENEYTVEKMDLDYYFKINHPMEKNNYILFFAYVKNDRVFFYRMYPEQAPEIRFPQSRGGKLYIYSLEKGLSKAIKL</sequence>
<dbReference type="RefSeq" id="WP_091974773.1">
    <property type="nucleotide sequence ID" value="NZ_FODF01000004.1"/>
</dbReference>
<evidence type="ECO:0000256" key="1">
    <source>
        <dbReference type="ARBA" id="ARBA00023125"/>
    </source>
</evidence>
<dbReference type="PANTHER" id="PTHR46558">
    <property type="entry name" value="TRACRIPTIONAL REGULATORY PROTEIN-RELATED-RELATED"/>
    <property type="match status" value="1"/>
</dbReference>
<evidence type="ECO:0000313" key="3">
    <source>
        <dbReference type="EMBL" id="SEN45901.1"/>
    </source>
</evidence>
<reference evidence="3 4" key="1">
    <citation type="submission" date="2016-10" db="EMBL/GenBank/DDBJ databases">
        <authorList>
            <person name="de Groot N.N."/>
        </authorList>
    </citation>
    <scope>NUCLEOTIDE SEQUENCE [LARGE SCALE GENOMIC DNA]</scope>
    <source>
        <strain evidence="3 4">Calf135</strain>
    </source>
</reference>
<organism evidence="3 4">
    <name type="scientific">Peptostreptococcus russellii</name>
    <dbReference type="NCBI Taxonomy" id="215200"/>
    <lineage>
        <taxon>Bacteria</taxon>
        <taxon>Bacillati</taxon>
        <taxon>Bacillota</taxon>
        <taxon>Clostridia</taxon>
        <taxon>Peptostreptococcales</taxon>
        <taxon>Peptostreptococcaceae</taxon>
        <taxon>Peptostreptococcus</taxon>
    </lineage>
</organism>
<dbReference type="GO" id="GO:0005506">
    <property type="term" value="F:iron ion binding"/>
    <property type="evidence" value="ECO:0007669"/>
    <property type="project" value="InterPro"/>
</dbReference>
<name>A0A1H8GP56_9FIRM</name>
<dbReference type="InterPro" id="IPR036073">
    <property type="entry name" value="Desulfoferrodoxin_Fe-bd_dom_sf"/>
</dbReference>
<proteinExistence type="predicted"/>
<gene>
    <name evidence="3" type="ORF">SAMN05216454_10460</name>
</gene>
<dbReference type="SMART" id="SM00530">
    <property type="entry name" value="HTH_XRE"/>
    <property type="match status" value="1"/>
</dbReference>
<evidence type="ECO:0000259" key="2">
    <source>
        <dbReference type="PROSITE" id="PS50943"/>
    </source>
</evidence>
<dbReference type="OrthoDB" id="9813152at2"/>
<dbReference type="Gene3D" id="2.60.40.730">
    <property type="entry name" value="SOR catalytic domain"/>
    <property type="match status" value="1"/>
</dbReference>
<dbReference type="SUPFAM" id="SSF49367">
    <property type="entry name" value="Superoxide reductase-like"/>
    <property type="match status" value="1"/>
</dbReference>
<keyword evidence="4" id="KW-1185">Reference proteome</keyword>
<dbReference type="GO" id="GO:0016491">
    <property type="term" value="F:oxidoreductase activity"/>
    <property type="evidence" value="ECO:0007669"/>
    <property type="project" value="InterPro"/>
</dbReference>
<dbReference type="PROSITE" id="PS50943">
    <property type="entry name" value="HTH_CROC1"/>
    <property type="match status" value="1"/>
</dbReference>